<feature type="binding site" evidence="3">
    <location>
        <position position="338"/>
    </location>
    <ligand>
        <name>CTP</name>
        <dbReference type="ChEBI" id="CHEBI:37563"/>
    </ligand>
</feature>
<feature type="binding site" evidence="3">
    <location>
        <position position="342"/>
    </location>
    <ligand>
        <name>CTP</name>
        <dbReference type="ChEBI" id="CHEBI:37563"/>
    </ligand>
</feature>
<feature type="region of interest" description="Phosphopantothenoylcysteine decarboxylase" evidence="3">
    <location>
        <begin position="1"/>
        <end position="190"/>
    </location>
</feature>
<keyword evidence="3" id="KW-0511">Multifunctional enzyme</keyword>
<protein>
    <recommendedName>
        <fullName evidence="3">Coenzyme A biosynthesis bifunctional protein CoaBC</fullName>
    </recommendedName>
    <alternativeName>
        <fullName evidence="3">DNA/pantothenate metabolism flavoprotein</fullName>
    </alternativeName>
    <alternativeName>
        <fullName evidence="3">Phosphopantothenoylcysteine synthetase/decarboxylase</fullName>
        <shortName evidence="3">PPCS-PPCDC</shortName>
    </alternativeName>
    <domain>
        <recommendedName>
            <fullName evidence="3">Phosphopantothenoylcysteine decarboxylase</fullName>
            <shortName evidence="3">PPC decarboxylase</shortName>
            <shortName evidence="3">PPC-DC</shortName>
            <ecNumber evidence="3">4.1.1.36</ecNumber>
        </recommendedName>
        <alternativeName>
            <fullName evidence="3">CoaC</fullName>
        </alternativeName>
    </domain>
    <domain>
        <recommendedName>
            <fullName evidence="3">Phosphopantothenate--cysteine ligase</fullName>
            <ecNumber evidence="3">6.3.2.5</ecNumber>
        </recommendedName>
        <alternativeName>
            <fullName evidence="3">CoaB</fullName>
        </alternativeName>
        <alternativeName>
            <fullName evidence="3">Phosphopantothenoylcysteine synthetase</fullName>
            <shortName evidence="3">PPC synthetase</shortName>
            <shortName evidence="3">PPC-S</shortName>
        </alternativeName>
    </domain>
</protein>
<dbReference type="Pfam" id="PF04127">
    <property type="entry name" value="DFP"/>
    <property type="match status" value="1"/>
</dbReference>
<feature type="binding site" evidence="3">
    <location>
        <position position="324"/>
    </location>
    <ligand>
        <name>CTP</name>
        <dbReference type="ChEBI" id="CHEBI:37563"/>
    </ligand>
</feature>
<comment type="cofactor">
    <cofactor evidence="3">
        <name>FMN</name>
        <dbReference type="ChEBI" id="CHEBI:58210"/>
    </cofactor>
    <text evidence="3">Binds 1 FMN per subunit.</text>
</comment>
<dbReference type="Gene3D" id="3.40.50.1950">
    <property type="entry name" value="Flavin prenyltransferase-like"/>
    <property type="match status" value="1"/>
</dbReference>
<organism evidence="7 8">
    <name type="scientific">Lacihabitans lacunae</name>
    <dbReference type="NCBI Taxonomy" id="1028214"/>
    <lineage>
        <taxon>Bacteria</taxon>
        <taxon>Pseudomonadati</taxon>
        <taxon>Bacteroidota</taxon>
        <taxon>Cytophagia</taxon>
        <taxon>Cytophagales</taxon>
        <taxon>Leadbetterellaceae</taxon>
        <taxon>Lacihabitans</taxon>
    </lineage>
</organism>
<accession>A0ABV7Z1P0</accession>
<dbReference type="Gene3D" id="3.40.50.10300">
    <property type="entry name" value="CoaB-like"/>
    <property type="match status" value="1"/>
</dbReference>
<evidence type="ECO:0000313" key="7">
    <source>
        <dbReference type="EMBL" id="MFC3813135.1"/>
    </source>
</evidence>
<comment type="pathway">
    <text evidence="3 4">Cofactor biosynthesis; coenzyme A biosynthesis; CoA from (R)-pantothenate: step 2/5.</text>
</comment>
<feature type="binding site" evidence="3">
    <location>
        <position position="289"/>
    </location>
    <ligand>
        <name>CTP</name>
        <dbReference type="ChEBI" id="CHEBI:37563"/>
    </ligand>
</feature>
<dbReference type="Pfam" id="PF02441">
    <property type="entry name" value="Flavoprotein"/>
    <property type="match status" value="1"/>
</dbReference>
<keyword evidence="3" id="KW-0460">Magnesium</keyword>
<dbReference type="RefSeq" id="WP_379840040.1">
    <property type="nucleotide sequence ID" value="NZ_JBHRYQ010000001.1"/>
</dbReference>
<feature type="binding site" evidence="3">
    <location>
        <position position="279"/>
    </location>
    <ligand>
        <name>CTP</name>
        <dbReference type="ChEBI" id="CHEBI:37563"/>
    </ligand>
</feature>
<dbReference type="Proteomes" id="UP001595616">
    <property type="component" value="Unassembled WGS sequence"/>
</dbReference>
<dbReference type="InterPro" id="IPR036551">
    <property type="entry name" value="Flavin_trans-like"/>
</dbReference>
<comment type="function">
    <text evidence="3">Catalyzes two sequential steps in the biosynthesis of coenzyme A. In the first step cysteine is conjugated to 4'-phosphopantothenate to form 4-phosphopantothenoylcysteine. In the second step the latter compound is decarboxylated to form 4'-phosphopantotheine.</text>
</comment>
<dbReference type="EC" id="6.3.2.5" evidence="3"/>
<comment type="catalytic activity">
    <reaction evidence="3 4">
        <text>(R)-4'-phosphopantothenate + L-cysteine + CTP = N-[(R)-4-phosphopantothenoyl]-L-cysteine + CMP + diphosphate + H(+)</text>
        <dbReference type="Rhea" id="RHEA:19397"/>
        <dbReference type="ChEBI" id="CHEBI:10986"/>
        <dbReference type="ChEBI" id="CHEBI:15378"/>
        <dbReference type="ChEBI" id="CHEBI:33019"/>
        <dbReference type="ChEBI" id="CHEBI:35235"/>
        <dbReference type="ChEBI" id="CHEBI:37563"/>
        <dbReference type="ChEBI" id="CHEBI:59458"/>
        <dbReference type="ChEBI" id="CHEBI:60377"/>
        <dbReference type="EC" id="6.3.2.5"/>
    </reaction>
</comment>
<comment type="function">
    <text evidence="4">Catalyzes two steps in the biosynthesis of coenzyme A. In the first step cysteine is conjugated to 4'-phosphopantothenate to form 4-phosphopantothenoylcysteine, in the latter compound is decarboxylated to form 4'-phosphopantotheine.</text>
</comment>
<dbReference type="GO" id="GO:0004632">
    <property type="term" value="F:phosphopantothenate--cysteine ligase activity"/>
    <property type="evidence" value="ECO:0007669"/>
    <property type="project" value="UniProtKB-EC"/>
</dbReference>
<comment type="cofactor">
    <cofactor evidence="3">
        <name>Mg(2+)</name>
        <dbReference type="ChEBI" id="CHEBI:18420"/>
    </cofactor>
</comment>
<evidence type="ECO:0000259" key="6">
    <source>
        <dbReference type="Pfam" id="PF04127"/>
    </source>
</evidence>
<dbReference type="InterPro" id="IPR003382">
    <property type="entry name" value="Flavoprotein"/>
</dbReference>
<comment type="catalytic activity">
    <reaction evidence="3 4">
        <text>N-[(R)-4-phosphopantothenoyl]-L-cysteine + H(+) = (R)-4'-phosphopantetheine + CO2</text>
        <dbReference type="Rhea" id="RHEA:16793"/>
        <dbReference type="ChEBI" id="CHEBI:15378"/>
        <dbReference type="ChEBI" id="CHEBI:16526"/>
        <dbReference type="ChEBI" id="CHEBI:59458"/>
        <dbReference type="ChEBI" id="CHEBI:61723"/>
        <dbReference type="EC" id="4.1.1.36"/>
    </reaction>
</comment>
<keyword evidence="3 4" id="KW-0436">Ligase</keyword>
<keyword evidence="3 4" id="KW-0288">FMN</keyword>
<keyword evidence="2 3" id="KW-0456">Lyase</keyword>
<dbReference type="InterPro" id="IPR005252">
    <property type="entry name" value="CoaBC"/>
</dbReference>
<dbReference type="InterPro" id="IPR035929">
    <property type="entry name" value="CoaB-like_sf"/>
</dbReference>
<feature type="domain" description="Flavoprotein" evidence="5">
    <location>
        <begin position="6"/>
        <end position="179"/>
    </location>
</feature>
<dbReference type="HAMAP" id="MF_02225">
    <property type="entry name" value="CoaBC"/>
    <property type="match status" value="1"/>
</dbReference>
<proteinExistence type="inferred from homology"/>
<feature type="domain" description="DNA/pantothenate metabolism flavoprotein C-terminal" evidence="6">
    <location>
        <begin position="188"/>
        <end position="396"/>
    </location>
</feature>
<keyword evidence="1 3" id="KW-0210">Decarboxylase</keyword>
<dbReference type="PANTHER" id="PTHR14359">
    <property type="entry name" value="HOMO-OLIGOMERIC FLAVIN CONTAINING CYS DECARBOXYLASE FAMILY"/>
    <property type="match status" value="1"/>
</dbReference>
<dbReference type="PANTHER" id="PTHR14359:SF6">
    <property type="entry name" value="PHOSPHOPANTOTHENOYLCYSTEINE DECARBOXYLASE"/>
    <property type="match status" value="1"/>
</dbReference>
<dbReference type="SUPFAM" id="SSF52507">
    <property type="entry name" value="Homo-oligomeric flavin-containing Cys decarboxylases, HFCD"/>
    <property type="match status" value="1"/>
</dbReference>
<comment type="similarity">
    <text evidence="3 4">In the N-terminal section; belongs to the HFCD (homo-oligomeric flavin containing Cys decarboxylase) superfamily.</text>
</comment>
<evidence type="ECO:0000313" key="8">
    <source>
        <dbReference type="Proteomes" id="UP001595616"/>
    </source>
</evidence>
<comment type="caution">
    <text evidence="7">The sequence shown here is derived from an EMBL/GenBank/DDBJ whole genome shotgun (WGS) entry which is preliminary data.</text>
</comment>
<name>A0ABV7Z1P0_9BACT</name>
<evidence type="ECO:0000259" key="5">
    <source>
        <dbReference type="Pfam" id="PF02441"/>
    </source>
</evidence>
<gene>
    <name evidence="3 7" type="primary">coaBC</name>
    <name evidence="7" type="ORF">ACFOOI_20890</name>
</gene>
<comment type="pathway">
    <text evidence="3 4">Cofactor biosynthesis; coenzyme A biosynthesis; CoA from (R)-pantothenate: step 3/5.</text>
</comment>
<keyword evidence="3" id="KW-0479">Metal-binding</keyword>
<dbReference type="GO" id="GO:0004633">
    <property type="term" value="F:phosphopantothenoylcysteine decarboxylase activity"/>
    <property type="evidence" value="ECO:0007669"/>
    <property type="project" value="UniProtKB-EC"/>
</dbReference>
<comment type="caution">
    <text evidence="3">Lacks conserved residue(s) required for the propagation of feature annotation.</text>
</comment>
<keyword evidence="8" id="KW-1185">Reference proteome</keyword>
<sequence length="400" mass="43693">MYLKNKNIVLGVSGSIAAYKSALLVRLLVKAGANVKVIMTDAAKDFITPLTLSTLSKNPVLSSFTEGSNGVWNNHVELGLWADALVIAPASANTLAKCANGICDSLLLATYLSARCSVFFAPAMDLDMLTHKSTQNNIQKLRAYKNNIIESEVGELASGLEGKGRMAEPEHILEVLEQHFGFNQDLFNKTVLISAGPTQEDLDPVRFISNHSSGKMGYELADTFAKAGANVKIVSGPVALKASSLVEVVKVRSAEEMYEKMAEFHEDADIVIFAAAVADYTPKYKADQKIKKNDSEMFIELDKTTDIAAELGMLKSENQIHVGFALETNNELANASSKLERKNFDMVVLNSLQDKGAGFRYDTNKITILYANGEQNEYELKSKELVAVDIKNAVLKILNQ</sequence>
<evidence type="ECO:0000256" key="3">
    <source>
        <dbReference type="HAMAP-Rule" id="MF_02225"/>
    </source>
</evidence>
<evidence type="ECO:0000256" key="1">
    <source>
        <dbReference type="ARBA" id="ARBA00022793"/>
    </source>
</evidence>
<feature type="region of interest" description="Phosphopantothenate--cysteine ligase" evidence="3">
    <location>
        <begin position="191"/>
        <end position="400"/>
    </location>
</feature>
<evidence type="ECO:0000256" key="2">
    <source>
        <dbReference type="ARBA" id="ARBA00023239"/>
    </source>
</evidence>
<comment type="similarity">
    <text evidence="3 4">In the C-terminal section; belongs to the PPC synthetase family.</text>
</comment>
<dbReference type="InterPro" id="IPR007085">
    <property type="entry name" value="DNA/pantothenate-metab_flavo_C"/>
</dbReference>
<evidence type="ECO:0000256" key="4">
    <source>
        <dbReference type="RuleBase" id="RU364078"/>
    </source>
</evidence>
<dbReference type="SUPFAM" id="SSF102645">
    <property type="entry name" value="CoaB-like"/>
    <property type="match status" value="1"/>
</dbReference>
<reference evidence="8" key="1">
    <citation type="journal article" date="2019" name="Int. J. Syst. Evol. Microbiol.">
        <title>The Global Catalogue of Microorganisms (GCM) 10K type strain sequencing project: providing services to taxonomists for standard genome sequencing and annotation.</title>
        <authorList>
            <consortium name="The Broad Institute Genomics Platform"/>
            <consortium name="The Broad Institute Genome Sequencing Center for Infectious Disease"/>
            <person name="Wu L."/>
            <person name="Ma J."/>
        </authorList>
    </citation>
    <scope>NUCLEOTIDE SEQUENCE [LARGE SCALE GENOMIC DNA]</scope>
    <source>
        <strain evidence="8">CECT 7956</strain>
    </source>
</reference>
<dbReference type="EMBL" id="JBHRYQ010000001">
    <property type="protein sequence ID" value="MFC3813135.1"/>
    <property type="molecule type" value="Genomic_DNA"/>
</dbReference>
<dbReference type="NCBIfam" id="TIGR00521">
    <property type="entry name" value="coaBC_dfp"/>
    <property type="match status" value="1"/>
</dbReference>
<dbReference type="EC" id="4.1.1.36" evidence="3"/>
<keyword evidence="3 4" id="KW-0285">Flavoprotein</keyword>